<keyword evidence="7" id="KW-0813">Transport</keyword>
<evidence type="ECO:0000256" key="7">
    <source>
        <dbReference type="RuleBase" id="RU003879"/>
    </source>
</evidence>
<reference evidence="9" key="1">
    <citation type="journal article" date="2021" name="bioRxiv">
        <title>Unraveling nitrogen, sulfur and carbon metabolic pathways and microbial community transcriptional responses to substrate deprivation and toxicity stresses in a bioreactor mimicking anoxic brackish coastal sediment conditions.</title>
        <authorList>
            <person name="Martins P.D."/>
            <person name="Echeveste M.J."/>
            <person name="Arshad A."/>
            <person name="Kurth J."/>
            <person name="Ouboter H."/>
            <person name="Jetten M.S.M."/>
            <person name="Welte C.U."/>
        </authorList>
    </citation>
    <scope>NUCLEOTIDE SEQUENCE</scope>
    <source>
        <strain evidence="9">MAG_39</strain>
    </source>
</reference>
<evidence type="ECO:0000313" key="9">
    <source>
        <dbReference type="EMBL" id="MBZ0156170.1"/>
    </source>
</evidence>
<dbReference type="Proteomes" id="UP000705867">
    <property type="component" value="Unassembled WGS sequence"/>
</dbReference>
<keyword evidence="5 8" id="KW-1133">Transmembrane helix</keyword>
<dbReference type="PANTHER" id="PTHR30558">
    <property type="entry name" value="EXBD MEMBRANE COMPONENT OF PMF-DRIVEN MACROMOLECULE IMPORT SYSTEM"/>
    <property type="match status" value="1"/>
</dbReference>
<keyword evidence="4 7" id="KW-0812">Transmembrane</keyword>
<comment type="caution">
    <text evidence="9">The sequence shown here is derived from an EMBL/GenBank/DDBJ whole genome shotgun (WGS) entry which is preliminary data.</text>
</comment>
<evidence type="ECO:0000256" key="2">
    <source>
        <dbReference type="ARBA" id="ARBA00005811"/>
    </source>
</evidence>
<gene>
    <name evidence="9" type="ORF">K8I29_08150</name>
</gene>
<dbReference type="InterPro" id="IPR003400">
    <property type="entry name" value="ExbD"/>
</dbReference>
<evidence type="ECO:0000256" key="6">
    <source>
        <dbReference type="ARBA" id="ARBA00023136"/>
    </source>
</evidence>
<dbReference type="AlphaFoldDB" id="A0A953JBP7"/>
<evidence type="ECO:0000256" key="4">
    <source>
        <dbReference type="ARBA" id="ARBA00022692"/>
    </source>
</evidence>
<name>A0A953JBP7_9BACT</name>
<reference evidence="9" key="2">
    <citation type="submission" date="2021-08" db="EMBL/GenBank/DDBJ databases">
        <authorList>
            <person name="Dalcin Martins P."/>
        </authorList>
    </citation>
    <scope>NUCLEOTIDE SEQUENCE</scope>
    <source>
        <strain evidence="9">MAG_39</strain>
    </source>
</reference>
<keyword evidence="7" id="KW-0653">Protein transport</keyword>
<sequence>MDDRGFNSMNVIPLVDIMLVLLTIVLTTSTFIATGAMPVELPKASKRHEAEKRPQVIDIDKQGNVFLNSRPLVLNEIIAALGPLDRDTPVVIRADRTISLQRFVDVMDTLKNSGFSKVRLQTEVIR</sequence>
<organism evidence="9 10">
    <name type="scientific">Candidatus Nitrobium versatile</name>
    <dbReference type="NCBI Taxonomy" id="2884831"/>
    <lineage>
        <taxon>Bacteria</taxon>
        <taxon>Pseudomonadati</taxon>
        <taxon>Nitrospirota</taxon>
        <taxon>Nitrospiria</taxon>
        <taxon>Nitrospirales</taxon>
        <taxon>Nitrospiraceae</taxon>
        <taxon>Candidatus Nitrobium</taxon>
    </lineage>
</organism>
<evidence type="ECO:0000256" key="8">
    <source>
        <dbReference type="SAM" id="Phobius"/>
    </source>
</evidence>
<dbReference type="EMBL" id="JAIOIV010000067">
    <property type="protein sequence ID" value="MBZ0156170.1"/>
    <property type="molecule type" value="Genomic_DNA"/>
</dbReference>
<dbReference type="GO" id="GO:0005886">
    <property type="term" value="C:plasma membrane"/>
    <property type="evidence" value="ECO:0007669"/>
    <property type="project" value="UniProtKB-SubCell"/>
</dbReference>
<accession>A0A953JBP7</accession>
<dbReference type="Pfam" id="PF02472">
    <property type="entry name" value="ExbD"/>
    <property type="match status" value="1"/>
</dbReference>
<evidence type="ECO:0000256" key="3">
    <source>
        <dbReference type="ARBA" id="ARBA00022475"/>
    </source>
</evidence>
<dbReference type="GO" id="GO:0022857">
    <property type="term" value="F:transmembrane transporter activity"/>
    <property type="evidence" value="ECO:0007669"/>
    <property type="project" value="InterPro"/>
</dbReference>
<protein>
    <submittedName>
        <fullName evidence="9">Biopolymer transporter ExbD</fullName>
    </submittedName>
</protein>
<comment type="similarity">
    <text evidence="2 7">Belongs to the ExbD/TolR family.</text>
</comment>
<comment type="subcellular location">
    <subcellularLocation>
        <location evidence="1">Cell membrane</location>
        <topology evidence="1">Single-pass membrane protein</topology>
    </subcellularLocation>
    <subcellularLocation>
        <location evidence="7">Cell membrane</location>
        <topology evidence="7">Single-pass type II membrane protein</topology>
    </subcellularLocation>
</comment>
<keyword evidence="6 8" id="KW-0472">Membrane</keyword>
<keyword evidence="3" id="KW-1003">Cell membrane</keyword>
<dbReference type="PANTHER" id="PTHR30558:SF7">
    <property type="entry name" value="TOL-PAL SYSTEM PROTEIN TOLR"/>
    <property type="match status" value="1"/>
</dbReference>
<evidence type="ECO:0000256" key="1">
    <source>
        <dbReference type="ARBA" id="ARBA00004162"/>
    </source>
</evidence>
<evidence type="ECO:0000256" key="5">
    <source>
        <dbReference type="ARBA" id="ARBA00022989"/>
    </source>
</evidence>
<feature type="transmembrane region" description="Helical" evidence="8">
    <location>
        <begin position="12"/>
        <end position="37"/>
    </location>
</feature>
<dbReference type="Gene3D" id="3.30.420.270">
    <property type="match status" value="1"/>
</dbReference>
<evidence type="ECO:0000313" key="10">
    <source>
        <dbReference type="Proteomes" id="UP000705867"/>
    </source>
</evidence>
<dbReference type="GO" id="GO:0015031">
    <property type="term" value="P:protein transport"/>
    <property type="evidence" value="ECO:0007669"/>
    <property type="project" value="UniProtKB-KW"/>
</dbReference>
<proteinExistence type="inferred from homology"/>